<sequence length="114" mass="12196">MIILIVTTTTVTTAMTAVVEMQAPLVDVVVAPRAILIAVVAATAVEMTTIAFGAMKVIEAVAAEAFHQHHTLAVYVVLNLRSTPLAIPTVLMFRHRLQSRSVSLRPTPVIVSIP</sequence>
<organism evidence="1 2">
    <name type="scientific">Aphanomyces astaci</name>
    <name type="common">Crayfish plague agent</name>
    <dbReference type="NCBI Taxonomy" id="112090"/>
    <lineage>
        <taxon>Eukaryota</taxon>
        <taxon>Sar</taxon>
        <taxon>Stramenopiles</taxon>
        <taxon>Oomycota</taxon>
        <taxon>Saprolegniomycetes</taxon>
        <taxon>Saprolegniales</taxon>
        <taxon>Verrucalvaceae</taxon>
        <taxon>Aphanomyces</taxon>
    </lineage>
</organism>
<dbReference type="VEuPathDB" id="FungiDB:H257_15018"/>
<evidence type="ECO:0000313" key="1">
    <source>
        <dbReference type="EMBL" id="KAF0708608.1"/>
    </source>
</evidence>
<name>A0A6A4ZC28_APHAT</name>
<evidence type="ECO:0000313" key="2">
    <source>
        <dbReference type="Proteomes" id="UP000469452"/>
    </source>
</evidence>
<accession>A0A6A4ZC28</accession>
<dbReference type="Proteomes" id="UP000469452">
    <property type="component" value="Unassembled WGS sequence"/>
</dbReference>
<protein>
    <submittedName>
        <fullName evidence="1">Uncharacterized protein</fullName>
    </submittedName>
</protein>
<dbReference type="EMBL" id="VJMI01019001">
    <property type="protein sequence ID" value="KAF0708608.1"/>
    <property type="molecule type" value="Genomic_DNA"/>
</dbReference>
<comment type="caution">
    <text evidence="1">The sequence shown here is derived from an EMBL/GenBank/DDBJ whole genome shotgun (WGS) entry which is preliminary data.</text>
</comment>
<gene>
    <name evidence="1" type="ORF">AaE_013141</name>
</gene>
<dbReference type="AlphaFoldDB" id="A0A6A4ZC28"/>
<proteinExistence type="predicted"/>
<reference evidence="1 2" key="1">
    <citation type="submission" date="2019-06" db="EMBL/GenBank/DDBJ databases">
        <title>Genomics analysis of Aphanomyces spp. identifies a new class of oomycete effector associated with host adaptation.</title>
        <authorList>
            <person name="Gaulin E."/>
        </authorList>
    </citation>
    <scope>NUCLEOTIDE SEQUENCE [LARGE SCALE GENOMIC DNA]</scope>
    <source>
        <strain evidence="1 2">E</strain>
    </source>
</reference>